<feature type="coiled-coil region" evidence="8">
    <location>
        <begin position="391"/>
        <end position="418"/>
    </location>
</feature>
<evidence type="ECO:0000256" key="6">
    <source>
        <dbReference type="ARBA" id="ARBA00023136"/>
    </source>
</evidence>
<evidence type="ECO:0000256" key="5">
    <source>
        <dbReference type="ARBA" id="ARBA00022989"/>
    </source>
</evidence>
<dbReference type="Proteomes" id="UP000183832">
    <property type="component" value="Unassembled WGS sequence"/>
</dbReference>
<evidence type="ECO:0000259" key="12">
    <source>
        <dbReference type="PROSITE" id="PS51328"/>
    </source>
</evidence>
<dbReference type="EMBL" id="CVRI01000059">
    <property type="protein sequence ID" value="CRL03199.1"/>
    <property type="molecule type" value="Genomic_DNA"/>
</dbReference>
<dbReference type="STRING" id="568069.A0A1J1ISL9"/>
<evidence type="ECO:0000256" key="9">
    <source>
        <dbReference type="SAM" id="MobiDB-lite"/>
    </source>
</evidence>
<dbReference type="OrthoDB" id="10265193at2759"/>
<keyword evidence="14" id="KW-1185">Reference proteome</keyword>
<dbReference type="InterPro" id="IPR005052">
    <property type="entry name" value="Lectin_leg"/>
</dbReference>
<feature type="domain" description="L-type lectin-like" evidence="12">
    <location>
        <begin position="30"/>
        <end position="254"/>
    </location>
</feature>
<dbReference type="FunFam" id="2.60.120.200:FF:000028">
    <property type="entry name" value="Blast:Protein ERGIC-53"/>
    <property type="match status" value="1"/>
</dbReference>
<dbReference type="SUPFAM" id="SSF49899">
    <property type="entry name" value="Concanavalin A-like lectins/glucanases"/>
    <property type="match status" value="1"/>
</dbReference>
<evidence type="ECO:0000256" key="2">
    <source>
        <dbReference type="ARBA" id="ARBA00022692"/>
    </source>
</evidence>
<keyword evidence="5 10" id="KW-1133">Transmembrane helix</keyword>
<dbReference type="GO" id="GO:0005537">
    <property type="term" value="F:D-mannose binding"/>
    <property type="evidence" value="ECO:0007669"/>
    <property type="project" value="TreeGrafter"/>
</dbReference>
<feature type="coiled-coil region" evidence="8">
    <location>
        <begin position="271"/>
        <end position="302"/>
    </location>
</feature>
<dbReference type="PANTHER" id="PTHR12223:SF28">
    <property type="entry name" value="LECTIN, MANNOSE BINDING 1 LIKE"/>
    <property type="match status" value="1"/>
</dbReference>
<evidence type="ECO:0000256" key="3">
    <source>
        <dbReference type="ARBA" id="ARBA00022729"/>
    </source>
</evidence>
<evidence type="ECO:0000313" key="13">
    <source>
        <dbReference type="EMBL" id="CRL03199.1"/>
    </source>
</evidence>
<keyword evidence="2 10" id="KW-0812">Transmembrane</keyword>
<comment type="subcellular location">
    <subcellularLocation>
        <location evidence="1">Endoplasmic reticulum-Golgi intermediate compartment membrane</location>
        <topology evidence="1">Single-pass type I membrane protein</topology>
    </subcellularLocation>
</comment>
<keyword evidence="4" id="KW-0430">Lectin</keyword>
<dbReference type="GO" id="GO:0000139">
    <property type="term" value="C:Golgi membrane"/>
    <property type="evidence" value="ECO:0007669"/>
    <property type="project" value="TreeGrafter"/>
</dbReference>
<gene>
    <name evidence="13" type="primary">putative Protein ERGIC-53</name>
    <name evidence="13" type="ORF">CLUMA_CG016243</name>
</gene>
<sequence length="505" mass="56827">MMKWIVVILVHSLLTPNLINVRGNTGMVHRRFEYKYSFKPPYLAQKDNTIPFWEYGGNAIASSESVRVAPSLRSQKGAVWTKTKTAFEWWEIDISFRVSGRGRIGADGLAIWFTTERGDYNGEVFGSSDKWTGLGIFFDSFDNDNKHNNPYIMAVINDGTRHFDHQNDGGSQALAGCLRDFRNKPFPTRARIEYYQNVLTVLFHSGMTNNEQDYEMCLRAENVVLPKAGYYGISAATGGLADDHDVFHFLTTSLHPPGQLDQIGQVPQADNDKLSQEYKEYQKKLEDEKEKYKKEHPDEQKDEFDDWFESDNQRELRQIWQAQSTTTEVLRDLSKKLDEVIGRQERTLGLLSASGGAIQQGGSPPPPGQHQQQYTGDAIRRHEVDALLNTNNILTQSMRDLKTQLNDLNQRTELLIGNQKAGGSVGGGYDMQGLVAEMRDGLNTVKQGVLGVQARVNQPQGLNSCPTTKCVGLTPFLVALAVQLVIILGYNIYKDAKGNQSKKFY</sequence>
<keyword evidence="7" id="KW-1015">Disulfide bond</keyword>
<dbReference type="InterPro" id="IPR013320">
    <property type="entry name" value="ConA-like_dom_sf"/>
</dbReference>
<feature type="chain" id="PRO_5013221445" evidence="11">
    <location>
        <begin position="24"/>
        <end position="505"/>
    </location>
</feature>
<evidence type="ECO:0000313" key="14">
    <source>
        <dbReference type="Proteomes" id="UP000183832"/>
    </source>
</evidence>
<evidence type="ECO:0000256" key="7">
    <source>
        <dbReference type="ARBA" id="ARBA00023157"/>
    </source>
</evidence>
<feature type="region of interest" description="Disordered" evidence="9">
    <location>
        <begin position="354"/>
        <end position="373"/>
    </location>
</feature>
<dbReference type="Pfam" id="PF03388">
    <property type="entry name" value="Lectin_leg-like"/>
    <property type="match status" value="1"/>
</dbReference>
<keyword evidence="3 11" id="KW-0732">Signal</keyword>
<organism evidence="13 14">
    <name type="scientific">Clunio marinus</name>
    <dbReference type="NCBI Taxonomy" id="568069"/>
    <lineage>
        <taxon>Eukaryota</taxon>
        <taxon>Metazoa</taxon>
        <taxon>Ecdysozoa</taxon>
        <taxon>Arthropoda</taxon>
        <taxon>Hexapoda</taxon>
        <taxon>Insecta</taxon>
        <taxon>Pterygota</taxon>
        <taxon>Neoptera</taxon>
        <taxon>Endopterygota</taxon>
        <taxon>Diptera</taxon>
        <taxon>Nematocera</taxon>
        <taxon>Chironomoidea</taxon>
        <taxon>Chironomidae</taxon>
        <taxon>Clunio</taxon>
    </lineage>
</organism>
<evidence type="ECO:0000256" key="4">
    <source>
        <dbReference type="ARBA" id="ARBA00022734"/>
    </source>
</evidence>
<reference evidence="13 14" key="1">
    <citation type="submission" date="2015-04" db="EMBL/GenBank/DDBJ databases">
        <authorList>
            <person name="Syromyatnikov M.Y."/>
            <person name="Popov V.N."/>
        </authorList>
    </citation>
    <scope>NUCLEOTIDE SEQUENCE [LARGE SCALE GENOMIC DNA]</scope>
</reference>
<keyword evidence="8" id="KW-0175">Coiled coil</keyword>
<dbReference type="InterPro" id="IPR051136">
    <property type="entry name" value="Intracellular_Lectin-GPT"/>
</dbReference>
<dbReference type="GO" id="GO:0033116">
    <property type="term" value="C:endoplasmic reticulum-Golgi intermediate compartment membrane"/>
    <property type="evidence" value="ECO:0007669"/>
    <property type="project" value="UniProtKB-SubCell"/>
</dbReference>
<evidence type="ECO:0000256" key="8">
    <source>
        <dbReference type="SAM" id="Coils"/>
    </source>
</evidence>
<evidence type="ECO:0000256" key="10">
    <source>
        <dbReference type="SAM" id="Phobius"/>
    </source>
</evidence>
<evidence type="ECO:0000256" key="1">
    <source>
        <dbReference type="ARBA" id="ARBA00004151"/>
    </source>
</evidence>
<keyword evidence="6 10" id="KW-0472">Membrane</keyword>
<dbReference type="CDD" id="cd06902">
    <property type="entry name" value="lectin_ERGIC-53_ERGL"/>
    <property type="match status" value="1"/>
</dbReference>
<dbReference type="AlphaFoldDB" id="A0A1J1ISL9"/>
<accession>A0A1J1ISL9</accession>
<dbReference type="PROSITE" id="PS51328">
    <property type="entry name" value="L_LECTIN_LIKE"/>
    <property type="match status" value="1"/>
</dbReference>
<protein>
    <submittedName>
        <fullName evidence="13">CLUMA_CG016243, isoform A</fullName>
    </submittedName>
</protein>
<dbReference type="GO" id="GO:0005789">
    <property type="term" value="C:endoplasmic reticulum membrane"/>
    <property type="evidence" value="ECO:0007669"/>
    <property type="project" value="TreeGrafter"/>
</dbReference>
<feature type="signal peptide" evidence="11">
    <location>
        <begin position="1"/>
        <end position="23"/>
    </location>
</feature>
<proteinExistence type="predicted"/>
<feature type="transmembrane region" description="Helical" evidence="10">
    <location>
        <begin position="473"/>
        <end position="493"/>
    </location>
</feature>
<dbReference type="Gene3D" id="2.60.120.200">
    <property type="match status" value="1"/>
</dbReference>
<dbReference type="GO" id="GO:0030134">
    <property type="term" value="C:COPII-coated ER to Golgi transport vesicle"/>
    <property type="evidence" value="ECO:0007669"/>
    <property type="project" value="TreeGrafter"/>
</dbReference>
<name>A0A1J1ISL9_9DIPT</name>
<dbReference type="PANTHER" id="PTHR12223">
    <property type="entry name" value="VESICULAR MANNOSE-BINDING LECTIN"/>
    <property type="match status" value="1"/>
</dbReference>
<dbReference type="GO" id="GO:0006888">
    <property type="term" value="P:endoplasmic reticulum to Golgi vesicle-mediated transport"/>
    <property type="evidence" value="ECO:0007669"/>
    <property type="project" value="TreeGrafter"/>
</dbReference>
<evidence type="ECO:0000256" key="11">
    <source>
        <dbReference type="SAM" id="SignalP"/>
    </source>
</evidence>